<dbReference type="Pfam" id="PF00397">
    <property type="entry name" value="WW"/>
    <property type="match status" value="1"/>
</dbReference>
<evidence type="ECO:0000313" key="5">
    <source>
        <dbReference type="Proteomes" id="UP000437068"/>
    </source>
</evidence>
<protein>
    <recommendedName>
        <fullName evidence="2">Fibronectin type-III domain-containing protein</fullName>
    </recommendedName>
</protein>
<dbReference type="InterPro" id="IPR016024">
    <property type="entry name" value="ARM-type_fold"/>
</dbReference>
<gene>
    <name evidence="4" type="ORF">PF001_g10806</name>
    <name evidence="3" type="ORF">PF010_g9524</name>
</gene>
<comment type="caution">
    <text evidence="4">The sequence shown here is derived from an EMBL/GenBank/DDBJ whole genome shotgun (WGS) entry which is preliminary data.</text>
</comment>
<dbReference type="SUPFAM" id="SSF49265">
    <property type="entry name" value="Fibronectin type III"/>
    <property type="match status" value="1"/>
</dbReference>
<dbReference type="SUPFAM" id="SSF51045">
    <property type="entry name" value="WW domain"/>
    <property type="match status" value="1"/>
</dbReference>
<dbReference type="Gene3D" id="2.60.40.10">
    <property type="entry name" value="Immunoglobulins"/>
    <property type="match status" value="1"/>
</dbReference>
<sequence length="949" mass="108114">MRGAGRRGGSRGGGYVRRKTAADSSSDSKTSLVDEWRAHEEDCAARVLQNQLRAYMSRQRMARLLLSVYEKHYDPIRKQHFYVNTLTNVSTWEKPLLLVRFLPGDHKISRGRAELAPREAAQRIQRIVRAFLAKKTIRQLVRENYMKLFDHESRVFYYLNTRTGERSEQKPAFFRQRPNTAGMNSKRASASSKNDEDDLEIEPFYFRKAVCKVSSDGNAYGSGVIGRFCGILCVLADGKTLADEDTARSARVVCNYADERVAFPVLLSADTFFAGIKMPEDAAARLQPLKGVTPQSPKRKTQRPHFDFVLCALNEDQFLIAAGSNIQPLRFEMNDRKLGCGESESLRLSDHLEVVGHPHGTAAAVVLVHQTHIEHGAPTTPPEPFILTSCVGSTGVQVYWQLPRDWQPLRGLPVDFELEICRHGTLDTLHHEPFERIYSGPKSSRHIDDLQCGTMYSLRCRAVNRMKKSRWSSVVRFITLQQVSLAWRLRHCTTVKEAIKRMKHQRADPQTQFRSVQWIYAQLEKREEADRAEWEHQTDGVRGDRGKPGVSNQVQFEQEVLDCQGLEALLDSIAWFPGEKATIALILRLFLKLACLQKSTQRFMTETSRFQALCDLLRSHSMNSDTPQEVAEGSAEEPKASELEMPLLCLELLGAVLSENGAAKLVFESCAGVELVLSFLERDAYRHEAAVVGECCYILAVFSHENASVKWEIAEANGFVLLQRVLLDHRQESRILYWVLITVGNVAYGLDESTTRPQLEADIASLGLIDSVCEARTHFLSRLHELELSLVAAQARLDRLHAIHVGEETRNELDACTQLVETLKNVIADWQSNDVAKAADYALRYLLSEEQRRVQVASKRLMRKFLLRTLSMAIEKWCEATVYERHRATFVAFINTVRTRQLRPAFRRWEQTTREMRKHKSVLQTIGSGLAIDLTKKKRERYRMLVLQK</sequence>
<dbReference type="AlphaFoldDB" id="A0A6A4DXC5"/>
<feature type="region of interest" description="Disordered" evidence="1">
    <location>
        <begin position="1"/>
        <end position="31"/>
    </location>
</feature>
<dbReference type="Proteomes" id="UP000488956">
    <property type="component" value="Unassembled WGS sequence"/>
</dbReference>
<dbReference type="InterPro" id="IPR003961">
    <property type="entry name" value="FN3_dom"/>
</dbReference>
<evidence type="ECO:0000313" key="4">
    <source>
        <dbReference type="EMBL" id="KAE9309176.1"/>
    </source>
</evidence>
<dbReference type="PROSITE" id="PS50853">
    <property type="entry name" value="FN3"/>
    <property type="match status" value="1"/>
</dbReference>
<evidence type="ECO:0000256" key="1">
    <source>
        <dbReference type="SAM" id="MobiDB-lite"/>
    </source>
</evidence>
<evidence type="ECO:0000259" key="2">
    <source>
        <dbReference type="PROSITE" id="PS50853"/>
    </source>
</evidence>
<dbReference type="Gene3D" id="1.20.5.190">
    <property type="match status" value="1"/>
</dbReference>
<organism evidence="4 5">
    <name type="scientific">Phytophthora fragariae</name>
    <dbReference type="NCBI Taxonomy" id="53985"/>
    <lineage>
        <taxon>Eukaryota</taxon>
        <taxon>Sar</taxon>
        <taxon>Stramenopiles</taxon>
        <taxon>Oomycota</taxon>
        <taxon>Peronosporomycetes</taxon>
        <taxon>Peronosporales</taxon>
        <taxon>Peronosporaceae</taxon>
        <taxon>Phytophthora</taxon>
    </lineage>
</organism>
<dbReference type="CDD" id="cd00063">
    <property type="entry name" value="FN3"/>
    <property type="match status" value="1"/>
</dbReference>
<evidence type="ECO:0000313" key="6">
    <source>
        <dbReference type="Proteomes" id="UP000488956"/>
    </source>
</evidence>
<dbReference type="Gene3D" id="1.25.10.10">
    <property type="entry name" value="Leucine-rich Repeat Variant"/>
    <property type="match status" value="1"/>
</dbReference>
<name>A0A6A4DXC5_9STRA</name>
<dbReference type="InterPro" id="IPR036116">
    <property type="entry name" value="FN3_sf"/>
</dbReference>
<proteinExistence type="predicted"/>
<dbReference type="PROSITE" id="PS50096">
    <property type="entry name" value="IQ"/>
    <property type="match status" value="1"/>
</dbReference>
<dbReference type="EMBL" id="QXFX01000458">
    <property type="protein sequence ID" value="KAE9114947.1"/>
    <property type="molecule type" value="Genomic_DNA"/>
</dbReference>
<accession>A0A6A4DXC5</accession>
<dbReference type="Proteomes" id="UP000437068">
    <property type="component" value="Unassembled WGS sequence"/>
</dbReference>
<dbReference type="EMBL" id="QXGE01000555">
    <property type="protein sequence ID" value="KAE9309176.1"/>
    <property type="molecule type" value="Genomic_DNA"/>
</dbReference>
<dbReference type="CDD" id="cd00201">
    <property type="entry name" value="WW"/>
    <property type="match status" value="1"/>
</dbReference>
<dbReference type="InterPro" id="IPR013783">
    <property type="entry name" value="Ig-like_fold"/>
</dbReference>
<reference evidence="4 5" key="1">
    <citation type="submission" date="2018-08" db="EMBL/GenBank/DDBJ databases">
        <title>Genomic investigation of the strawberry pathogen Phytophthora fragariae indicates pathogenicity is determined by transcriptional variation in three key races.</title>
        <authorList>
            <person name="Adams T.M."/>
            <person name="Armitage A.D."/>
            <person name="Sobczyk M.K."/>
            <person name="Bates H.J."/>
            <person name="Dunwell J.M."/>
            <person name="Nellist C.F."/>
            <person name="Harrison R.J."/>
        </authorList>
    </citation>
    <scope>NUCLEOTIDE SEQUENCE [LARGE SCALE GENOMIC DNA]</scope>
    <source>
        <strain evidence="4 5">A4</strain>
        <strain evidence="3 6">ONT-3</strain>
    </source>
</reference>
<feature type="domain" description="Fibronectin type-III" evidence="2">
    <location>
        <begin position="381"/>
        <end position="482"/>
    </location>
</feature>
<dbReference type="InterPro" id="IPR011989">
    <property type="entry name" value="ARM-like"/>
</dbReference>
<dbReference type="Gene3D" id="2.20.70.10">
    <property type="match status" value="1"/>
</dbReference>
<feature type="compositionally biased region" description="Low complexity" evidence="1">
    <location>
        <begin position="22"/>
        <end position="31"/>
    </location>
</feature>
<dbReference type="InterPro" id="IPR001202">
    <property type="entry name" value="WW_dom"/>
</dbReference>
<evidence type="ECO:0000313" key="3">
    <source>
        <dbReference type="EMBL" id="KAE9114947.1"/>
    </source>
</evidence>
<dbReference type="SUPFAM" id="SSF48371">
    <property type="entry name" value="ARM repeat"/>
    <property type="match status" value="1"/>
</dbReference>
<dbReference type="InterPro" id="IPR036020">
    <property type="entry name" value="WW_dom_sf"/>
</dbReference>